<proteinExistence type="predicted"/>
<dbReference type="Proteomes" id="UP000887576">
    <property type="component" value="Unplaced"/>
</dbReference>
<evidence type="ECO:0000313" key="2">
    <source>
        <dbReference type="WBParaSite" id="JU765_v2.g19687.t1"/>
    </source>
</evidence>
<sequence>MTPSLYGVVELDANLKNTIESLEKATGELKKLTALDLDYKMPGLAAFRSDTEQMISMLHNVCRKVEDALDERRNDQIIMNSQAEMRSSQSSMTRSTGHRIASQTSVAQSNGRESSNDKVVQYDVELKIKMIPKQ</sequence>
<protein>
    <submittedName>
        <fullName evidence="2">Uncharacterized protein</fullName>
    </submittedName>
</protein>
<accession>A0AC34QVU0</accession>
<reference evidence="2" key="1">
    <citation type="submission" date="2022-11" db="UniProtKB">
        <authorList>
            <consortium name="WormBaseParasite"/>
        </authorList>
    </citation>
    <scope>IDENTIFICATION</scope>
</reference>
<evidence type="ECO:0000313" key="1">
    <source>
        <dbReference type="Proteomes" id="UP000887576"/>
    </source>
</evidence>
<name>A0AC34QVU0_9BILA</name>
<organism evidence="1 2">
    <name type="scientific">Panagrolaimus sp. JU765</name>
    <dbReference type="NCBI Taxonomy" id="591449"/>
    <lineage>
        <taxon>Eukaryota</taxon>
        <taxon>Metazoa</taxon>
        <taxon>Ecdysozoa</taxon>
        <taxon>Nematoda</taxon>
        <taxon>Chromadorea</taxon>
        <taxon>Rhabditida</taxon>
        <taxon>Tylenchina</taxon>
        <taxon>Panagrolaimomorpha</taxon>
        <taxon>Panagrolaimoidea</taxon>
        <taxon>Panagrolaimidae</taxon>
        <taxon>Panagrolaimus</taxon>
    </lineage>
</organism>
<dbReference type="WBParaSite" id="JU765_v2.g19687.t1">
    <property type="protein sequence ID" value="JU765_v2.g19687.t1"/>
    <property type="gene ID" value="JU765_v2.g19687"/>
</dbReference>